<keyword evidence="3" id="KW-0325">Glycoprotein</keyword>
<name>A0A4C1VMI6_EUMVA</name>
<dbReference type="InterPro" id="IPR002018">
    <property type="entry name" value="CarbesteraseB"/>
</dbReference>
<sequence>MSLVIKISLLTIATLVLSAREPPQIELLNQGTIAGMYISRFRTKRIAAYLGIPYAQPPVGFRRLAPPEFVDVPSWEGVRNATEYPPDCMQKQPSKEDPLNRPNRHDELFAKLLESQMDEPRKREYAEDCLYLNVYVPDVSESSGGPSLILHLSLLLLAHFRLHHSNLPFIRCPIPAQEAGNALVTPLWPQVSMGYSDYLLSDGTHSRLPLETFSRGQTSIAAIRKKAIIATHGHSQARIRSWLILGMRLGIRSRF</sequence>
<dbReference type="OrthoDB" id="408631at2759"/>
<dbReference type="EMBL" id="BGZK01000373">
    <property type="protein sequence ID" value="GBP39903.1"/>
    <property type="molecule type" value="Genomic_DNA"/>
</dbReference>
<comment type="caution">
    <text evidence="6">The sequence shown here is derived from an EMBL/GenBank/DDBJ whole genome shotgun (WGS) entry which is preliminary data.</text>
</comment>
<dbReference type="SUPFAM" id="SSF53474">
    <property type="entry name" value="alpha/beta-Hydrolases"/>
    <property type="match status" value="1"/>
</dbReference>
<feature type="domain" description="Carboxylesterase type B" evidence="5">
    <location>
        <begin position="28"/>
        <end position="142"/>
    </location>
</feature>
<dbReference type="InterPro" id="IPR019819">
    <property type="entry name" value="Carboxylesterase_B_CS"/>
</dbReference>
<feature type="chain" id="PRO_5020040030" evidence="4">
    <location>
        <begin position="19"/>
        <end position="255"/>
    </location>
</feature>
<gene>
    <name evidence="6" type="primary">Ces1e</name>
    <name evidence="6" type="ORF">EVAR_83039_1</name>
</gene>
<dbReference type="STRING" id="151549.A0A4C1VMI6"/>
<evidence type="ECO:0000313" key="6">
    <source>
        <dbReference type="EMBL" id="GBP39903.1"/>
    </source>
</evidence>
<evidence type="ECO:0000256" key="2">
    <source>
        <dbReference type="ARBA" id="ARBA00022729"/>
    </source>
</evidence>
<dbReference type="PROSITE" id="PS00941">
    <property type="entry name" value="CARBOXYLESTERASE_B_2"/>
    <property type="match status" value="1"/>
</dbReference>
<proteinExistence type="inferred from homology"/>
<dbReference type="Gene3D" id="3.40.50.1820">
    <property type="entry name" value="alpha/beta hydrolase"/>
    <property type="match status" value="1"/>
</dbReference>
<dbReference type="InterPro" id="IPR029058">
    <property type="entry name" value="AB_hydrolase_fold"/>
</dbReference>
<keyword evidence="2 4" id="KW-0732">Signal</keyword>
<dbReference type="AlphaFoldDB" id="A0A4C1VMI6"/>
<comment type="similarity">
    <text evidence="1">Belongs to the type-B carboxylesterase/lipase family.</text>
</comment>
<reference evidence="6 7" key="1">
    <citation type="journal article" date="2019" name="Commun. Biol.">
        <title>The bagworm genome reveals a unique fibroin gene that provides high tensile strength.</title>
        <authorList>
            <person name="Kono N."/>
            <person name="Nakamura H."/>
            <person name="Ohtoshi R."/>
            <person name="Tomita M."/>
            <person name="Numata K."/>
            <person name="Arakawa K."/>
        </authorList>
    </citation>
    <scope>NUCLEOTIDE SEQUENCE [LARGE SCALE GENOMIC DNA]</scope>
</reference>
<evidence type="ECO:0000259" key="5">
    <source>
        <dbReference type="Pfam" id="PF00135"/>
    </source>
</evidence>
<accession>A0A4C1VMI6</accession>
<evidence type="ECO:0000256" key="3">
    <source>
        <dbReference type="ARBA" id="ARBA00023180"/>
    </source>
</evidence>
<feature type="signal peptide" evidence="4">
    <location>
        <begin position="1"/>
        <end position="18"/>
    </location>
</feature>
<organism evidence="6 7">
    <name type="scientific">Eumeta variegata</name>
    <name type="common">Bagworm moth</name>
    <name type="synonym">Eumeta japonica</name>
    <dbReference type="NCBI Taxonomy" id="151549"/>
    <lineage>
        <taxon>Eukaryota</taxon>
        <taxon>Metazoa</taxon>
        <taxon>Ecdysozoa</taxon>
        <taxon>Arthropoda</taxon>
        <taxon>Hexapoda</taxon>
        <taxon>Insecta</taxon>
        <taxon>Pterygota</taxon>
        <taxon>Neoptera</taxon>
        <taxon>Endopterygota</taxon>
        <taxon>Lepidoptera</taxon>
        <taxon>Glossata</taxon>
        <taxon>Ditrysia</taxon>
        <taxon>Tineoidea</taxon>
        <taxon>Psychidae</taxon>
        <taxon>Oiketicinae</taxon>
        <taxon>Eumeta</taxon>
    </lineage>
</organism>
<keyword evidence="7" id="KW-1185">Reference proteome</keyword>
<dbReference type="InterPro" id="IPR051093">
    <property type="entry name" value="Neuroligin/BSAL"/>
</dbReference>
<evidence type="ECO:0000256" key="4">
    <source>
        <dbReference type="SAM" id="SignalP"/>
    </source>
</evidence>
<evidence type="ECO:0000256" key="1">
    <source>
        <dbReference type="ARBA" id="ARBA00005964"/>
    </source>
</evidence>
<protein>
    <submittedName>
        <fullName evidence="6">Carboxylesterase 1E</fullName>
    </submittedName>
</protein>
<dbReference type="Proteomes" id="UP000299102">
    <property type="component" value="Unassembled WGS sequence"/>
</dbReference>
<evidence type="ECO:0000313" key="7">
    <source>
        <dbReference type="Proteomes" id="UP000299102"/>
    </source>
</evidence>
<dbReference type="PANTHER" id="PTHR43903">
    <property type="entry name" value="NEUROLIGIN"/>
    <property type="match status" value="1"/>
</dbReference>
<dbReference type="Pfam" id="PF00135">
    <property type="entry name" value="COesterase"/>
    <property type="match status" value="1"/>
</dbReference>